<keyword evidence="3" id="KW-1185">Reference proteome</keyword>
<dbReference type="EMBL" id="SJPH01000003">
    <property type="protein sequence ID" value="TWT46730.1"/>
    <property type="molecule type" value="Genomic_DNA"/>
</dbReference>
<dbReference type="Gene3D" id="3.60.15.10">
    <property type="entry name" value="Ribonuclease Z/Hydroxyacylglutathione hydrolase-like"/>
    <property type="match status" value="1"/>
</dbReference>
<dbReference type="AlphaFoldDB" id="A0A5C5W7P9"/>
<name>A0A5C5W7P9_9BACT</name>
<evidence type="ECO:0000313" key="3">
    <source>
        <dbReference type="Proteomes" id="UP000318995"/>
    </source>
</evidence>
<proteinExistence type="predicted"/>
<gene>
    <name evidence="2" type="ORF">Pla111_18310</name>
</gene>
<keyword evidence="1" id="KW-0732">Signal</keyword>
<dbReference type="Proteomes" id="UP000318995">
    <property type="component" value="Unassembled WGS sequence"/>
</dbReference>
<dbReference type="SUPFAM" id="SSF56281">
    <property type="entry name" value="Metallo-hydrolase/oxidoreductase"/>
    <property type="match status" value="1"/>
</dbReference>
<dbReference type="InterPro" id="IPR036866">
    <property type="entry name" value="RibonucZ/Hydroxyglut_hydro"/>
</dbReference>
<evidence type="ECO:0000313" key="2">
    <source>
        <dbReference type="EMBL" id="TWT46730.1"/>
    </source>
</evidence>
<dbReference type="OrthoDB" id="268753at2"/>
<feature type="signal peptide" evidence="1">
    <location>
        <begin position="1"/>
        <end position="32"/>
    </location>
</feature>
<dbReference type="Pfam" id="PF13483">
    <property type="entry name" value="Lactamase_B_3"/>
    <property type="match status" value="1"/>
</dbReference>
<feature type="chain" id="PRO_5022710581" evidence="1">
    <location>
        <begin position="33"/>
        <end position="300"/>
    </location>
</feature>
<organism evidence="2 3">
    <name type="scientific">Botrimarina hoheduenensis</name>
    <dbReference type="NCBI Taxonomy" id="2528000"/>
    <lineage>
        <taxon>Bacteria</taxon>
        <taxon>Pseudomonadati</taxon>
        <taxon>Planctomycetota</taxon>
        <taxon>Planctomycetia</taxon>
        <taxon>Pirellulales</taxon>
        <taxon>Lacipirellulaceae</taxon>
        <taxon>Botrimarina</taxon>
    </lineage>
</organism>
<evidence type="ECO:0000256" key="1">
    <source>
        <dbReference type="SAM" id="SignalP"/>
    </source>
</evidence>
<accession>A0A5C5W7P9</accession>
<dbReference type="InterPro" id="IPR050114">
    <property type="entry name" value="UPF0173_UPF0282_UlaG_hydrolase"/>
</dbReference>
<protein>
    <submittedName>
        <fullName evidence="2">Beta-lactamase superfamily domain protein</fullName>
    </submittedName>
</protein>
<reference evidence="2 3" key="1">
    <citation type="submission" date="2019-02" db="EMBL/GenBank/DDBJ databases">
        <title>Deep-cultivation of Planctomycetes and their phenomic and genomic characterization uncovers novel biology.</title>
        <authorList>
            <person name="Wiegand S."/>
            <person name="Jogler M."/>
            <person name="Boedeker C."/>
            <person name="Pinto D."/>
            <person name="Vollmers J."/>
            <person name="Rivas-Marin E."/>
            <person name="Kohn T."/>
            <person name="Peeters S.H."/>
            <person name="Heuer A."/>
            <person name="Rast P."/>
            <person name="Oberbeckmann S."/>
            <person name="Bunk B."/>
            <person name="Jeske O."/>
            <person name="Meyerdierks A."/>
            <person name="Storesund J.E."/>
            <person name="Kallscheuer N."/>
            <person name="Luecker S."/>
            <person name="Lage O.M."/>
            <person name="Pohl T."/>
            <person name="Merkel B.J."/>
            <person name="Hornburger P."/>
            <person name="Mueller R.-W."/>
            <person name="Bruemmer F."/>
            <person name="Labrenz M."/>
            <person name="Spormann A.M."/>
            <person name="Op Den Camp H."/>
            <person name="Overmann J."/>
            <person name="Amann R."/>
            <person name="Jetten M.S.M."/>
            <person name="Mascher T."/>
            <person name="Medema M.H."/>
            <person name="Devos D.P."/>
            <person name="Kaster A.-K."/>
            <person name="Ovreas L."/>
            <person name="Rohde M."/>
            <person name="Galperin M.Y."/>
            <person name="Jogler C."/>
        </authorList>
    </citation>
    <scope>NUCLEOTIDE SEQUENCE [LARGE SCALE GENOMIC DNA]</scope>
    <source>
        <strain evidence="2 3">Pla111</strain>
    </source>
</reference>
<dbReference type="PANTHER" id="PTHR43546">
    <property type="entry name" value="UPF0173 METAL-DEPENDENT HYDROLASE MJ1163-RELATED"/>
    <property type="match status" value="1"/>
</dbReference>
<dbReference type="PANTHER" id="PTHR43546:SF4">
    <property type="entry name" value="UPF0282 PROTEIN MJ1629"/>
    <property type="match status" value="1"/>
</dbReference>
<sequence length="300" mass="32501" precursor="true">MPTALFNTPPMKAVALLLPLALLTALASPAPAQMEVTFVGNNGVMLSAGGDSVLIDSLFTHTDPFWTRLPTAGRTALLRAESPFDNVRWSLTTHNHPDHFNAQAVRVFSGNSPETQFILSPQARGSVADVTSVVTIDVPFQNGSSTVTSPGIEIEIFHMEHFDQFGNDFSRVQDYTYLVTMGGVKLLHLGDVDYIPENFAAFDFPSRGIDGVVIPTFNTLLTSANRQVILDQVAPRHIFATHLRAGQLEQEAANVRALYPEATIFTESFQSFTIQPVPEPSGLLLVAGAAGLAACRRFSC</sequence>
<comment type="caution">
    <text evidence="2">The sequence shown here is derived from an EMBL/GenBank/DDBJ whole genome shotgun (WGS) entry which is preliminary data.</text>
</comment>